<organism evidence="1 2">
    <name type="scientific">Staurois parvus</name>
    <dbReference type="NCBI Taxonomy" id="386267"/>
    <lineage>
        <taxon>Eukaryota</taxon>
        <taxon>Metazoa</taxon>
        <taxon>Chordata</taxon>
        <taxon>Craniata</taxon>
        <taxon>Vertebrata</taxon>
        <taxon>Euteleostomi</taxon>
        <taxon>Amphibia</taxon>
        <taxon>Batrachia</taxon>
        <taxon>Anura</taxon>
        <taxon>Neobatrachia</taxon>
        <taxon>Ranoidea</taxon>
        <taxon>Ranidae</taxon>
        <taxon>Staurois</taxon>
    </lineage>
</organism>
<name>A0ABN9DZT6_9NEOB</name>
<dbReference type="EMBL" id="CATNWA010014979">
    <property type="protein sequence ID" value="CAI9578155.1"/>
    <property type="molecule type" value="Genomic_DNA"/>
</dbReference>
<feature type="non-terminal residue" evidence="1">
    <location>
        <position position="46"/>
    </location>
</feature>
<comment type="caution">
    <text evidence="1">The sequence shown here is derived from an EMBL/GenBank/DDBJ whole genome shotgun (WGS) entry which is preliminary data.</text>
</comment>
<dbReference type="Proteomes" id="UP001162483">
    <property type="component" value="Unassembled WGS sequence"/>
</dbReference>
<proteinExistence type="predicted"/>
<keyword evidence="2" id="KW-1185">Reference proteome</keyword>
<gene>
    <name evidence="1" type="ORF">SPARVUS_LOCUS8873710</name>
</gene>
<evidence type="ECO:0000313" key="2">
    <source>
        <dbReference type="Proteomes" id="UP001162483"/>
    </source>
</evidence>
<accession>A0ABN9DZT6</accession>
<reference evidence="1" key="1">
    <citation type="submission" date="2023-05" db="EMBL/GenBank/DDBJ databases">
        <authorList>
            <person name="Stuckert A."/>
        </authorList>
    </citation>
    <scope>NUCLEOTIDE SEQUENCE</scope>
</reference>
<sequence>MIPYCPGAPGVVSPPLNESKRKSQILGCHQNRNRGVPSLYRNFLSL</sequence>
<protein>
    <submittedName>
        <fullName evidence="1">Uncharacterized protein</fullName>
    </submittedName>
</protein>
<evidence type="ECO:0000313" key="1">
    <source>
        <dbReference type="EMBL" id="CAI9578155.1"/>
    </source>
</evidence>